<dbReference type="GO" id="GO:0019867">
    <property type="term" value="C:outer membrane"/>
    <property type="evidence" value="ECO:0007669"/>
    <property type="project" value="InterPro"/>
</dbReference>
<dbReference type="InterPro" id="IPR011050">
    <property type="entry name" value="Pectin_lyase_fold/virulence"/>
</dbReference>
<protein>
    <submittedName>
        <fullName evidence="2">Autotransporter domain-containing protein</fullName>
    </submittedName>
</protein>
<dbReference type="EMBL" id="JACCEV010000002">
    <property type="protein sequence ID" value="NYT85886.1"/>
    <property type="molecule type" value="Genomic_DNA"/>
</dbReference>
<dbReference type="AlphaFoldDB" id="A0A853GYT1"/>
<dbReference type="NCBIfam" id="TIGR01414">
    <property type="entry name" value="autotrans_barl"/>
    <property type="match status" value="1"/>
</dbReference>
<evidence type="ECO:0000259" key="1">
    <source>
        <dbReference type="PROSITE" id="PS51208"/>
    </source>
</evidence>
<proteinExistence type="predicted"/>
<dbReference type="InterPro" id="IPR006315">
    <property type="entry name" value="OM_autotransptr_brl_dom"/>
</dbReference>
<dbReference type="SUPFAM" id="SSF103515">
    <property type="entry name" value="Autotransporter"/>
    <property type="match status" value="1"/>
</dbReference>
<name>A0A853GYT1_9BURK</name>
<accession>A0A853GYT1</accession>
<dbReference type="Pfam" id="PF03797">
    <property type="entry name" value="Autotransporter"/>
    <property type="match status" value="1"/>
</dbReference>
<gene>
    <name evidence="2" type="ORF">H0A62_09750</name>
</gene>
<sequence length="650" mass="66823">MSRGGTLSTAAALGGAQVELSGRDGISLNHNVAATSSLALHGVGGITQSGGAVTAPVVSIDSDGDVALASSANAIERLDNVHVLGDFSLNNEVPLVINTLQANSVELSVDAGVNVTGVVSTGQLTMNGGRLSVNGAVTGNVQVMAGASLAGVGTVGNTTIRAGGMLTPGNSIGTLTVDGDLVFDAGSHYLVEVDPQGTDADLVHVTGTASLAGGSVVHIGADGAYDPSSTYRILKADGSLIGAFEKVTSDFAFLTPDLAYDYGAGTVDLSLERNEVSFSSMALTGNQGATAAGIESLGMGQAVYDAVVTLPDDAMQIQAGFDALSGEVYASAKTALVEESRFVRNAVFDRIRTAFDGMASNTMPVQTYGADHTAPTDRFAAWGHAFGSWGHTGSDGNSARLERSTRGFLVGADGQVFDAWRAGLVAGYSRSSFDATARVSSGESDNYHLGLYGGRQWGQLGLRTGLAYTWHNIDVNRSLAIGSFSDRLSSDYRAGTFQIFGELGYQVDTPHVSFEPFVGLAYINHRTDGYTERGGAAALHSGGQTTDTTFMTLGLRGKTGFTLGQMQASVYGTLGWRHAFGDTVPTSIHAFSEGDAFTVAGAPIARNAAVLEAGLSLAVASNAVLSLSYMGQLAADAKDHGARATLSISF</sequence>
<feature type="domain" description="Autotransporter" evidence="1">
    <location>
        <begin position="374"/>
        <end position="650"/>
    </location>
</feature>
<dbReference type="Proteomes" id="UP000554144">
    <property type="component" value="Unassembled WGS sequence"/>
</dbReference>
<organism evidence="2 3">
    <name type="scientific">Pollutimonas harenae</name>
    <dbReference type="NCBI Taxonomy" id="657015"/>
    <lineage>
        <taxon>Bacteria</taxon>
        <taxon>Pseudomonadati</taxon>
        <taxon>Pseudomonadota</taxon>
        <taxon>Betaproteobacteria</taxon>
        <taxon>Burkholderiales</taxon>
        <taxon>Alcaligenaceae</taxon>
        <taxon>Pollutimonas</taxon>
    </lineage>
</organism>
<evidence type="ECO:0000313" key="3">
    <source>
        <dbReference type="Proteomes" id="UP000554144"/>
    </source>
</evidence>
<dbReference type="OrthoDB" id="5760545at2"/>
<comment type="caution">
    <text evidence="2">The sequence shown here is derived from an EMBL/GenBank/DDBJ whole genome shotgun (WGS) entry which is preliminary data.</text>
</comment>
<dbReference type="SUPFAM" id="SSF51126">
    <property type="entry name" value="Pectin lyase-like"/>
    <property type="match status" value="1"/>
</dbReference>
<dbReference type="InterPro" id="IPR036709">
    <property type="entry name" value="Autotransporte_beta_dom_sf"/>
</dbReference>
<evidence type="ECO:0000313" key="2">
    <source>
        <dbReference type="EMBL" id="NYT85886.1"/>
    </source>
</evidence>
<keyword evidence="3" id="KW-1185">Reference proteome</keyword>
<dbReference type="InterPro" id="IPR005546">
    <property type="entry name" value="Autotransporte_beta"/>
</dbReference>
<dbReference type="Gene3D" id="2.40.128.130">
    <property type="entry name" value="Autotransporter beta-domain"/>
    <property type="match status" value="1"/>
</dbReference>
<reference evidence="2 3" key="1">
    <citation type="submission" date="2020-07" db="EMBL/GenBank/DDBJ databases">
        <title>Taxonomic revisions and descriptions of new bacterial species based on genomic comparisons in the high-G+C-content subgroup of the family Alcaligenaceae.</title>
        <authorList>
            <person name="Szabo A."/>
            <person name="Felfoldi T."/>
        </authorList>
    </citation>
    <scope>NUCLEOTIDE SEQUENCE [LARGE SCALE GENOMIC DNA]</scope>
    <source>
        <strain evidence="2 3">DSM 25667</strain>
    </source>
</reference>
<dbReference type="PROSITE" id="PS51208">
    <property type="entry name" value="AUTOTRANSPORTER"/>
    <property type="match status" value="1"/>
</dbReference>
<dbReference type="SMART" id="SM00869">
    <property type="entry name" value="Autotransporter"/>
    <property type="match status" value="1"/>
</dbReference>